<evidence type="ECO:0000313" key="1">
    <source>
        <dbReference type="EMBL" id="MPC09677.1"/>
    </source>
</evidence>
<evidence type="ECO:0000313" key="2">
    <source>
        <dbReference type="Proteomes" id="UP000324222"/>
    </source>
</evidence>
<protein>
    <submittedName>
        <fullName evidence="1">Uncharacterized protein</fullName>
    </submittedName>
</protein>
<dbReference type="AlphaFoldDB" id="A0A5B7CJC7"/>
<organism evidence="1 2">
    <name type="scientific">Portunus trituberculatus</name>
    <name type="common">Swimming crab</name>
    <name type="synonym">Neptunus trituberculatus</name>
    <dbReference type="NCBI Taxonomy" id="210409"/>
    <lineage>
        <taxon>Eukaryota</taxon>
        <taxon>Metazoa</taxon>
        <taxon>Ecdysozoa</taxon>
        <taxon>Arthropoda</taxon>
        <taxon>Crustacea</taxon>
        <taxon>Multicrustacea</taxon>
        <taxon>Malacostraca</taxon>
        <taxon>Eumalacostraca</taxon>
        <taxon>Eucarida</taxon>
        <taxon>Decapoda</taxon>
        <taxon>Pleocyemata</taxon>
        <taxon>Brachyura</taxon>
        <taxon>Eubrachyura</taxon>
        <taxon>Portunoidea</taxon>
        <taxon>Portunidae</taxon>
        <taxon>Portuninae</taxon>
        <taxon>Portunus</taxon>
    </lineage>
</organism>
<dbReference type="Proteomes" id="UP000324222">
    <property type="component" value="Unassembled WGS sequence"/>
</dbReference>
<accession>A0A5B7CJC7</accession>
<name>A0A5B7CJC7_PORTR</name>
<dbReference type="EMBL" id="VSRR010000079">
    <property type="protein sequence ID" value="MPC09677.1"/>
    <property type="molecule type" value="Genomic_DNA"/>
</dbReference>
<sequence>MKANRVTIEVLCAKPAVMYPATCTLCNITYTSACACVCSSGRSVGLPGQLLRRPSQPRCFRVRVEVLFPANSGLRGKLTCFRTGGRINFLLIDTEMFLKTLSCGHPMSQEDINKIYDWSKKRKLEFNAKKCHVMALGKSKRPEQIMKTKL</sequence>
<reference evidence="1 2" key="1">
    <citation type="submission" date="2019-05" db="EMBL/GenBank/DDBJ databases">
        <title>Another draft genome of Portunus trituberculatus and its Hox gene families provides insights of decapod evolution.</title>
        <authorList>
            <person name="Jeong J.-H."/>
            <person name="Song I."/>
            <person name="Kim S."/>
            <person name="Choi T."/>
            <person name="Kim D."/>
            <person name="Ryu S."/>
            <person name="Kim W."/>
        </authorList>
    </citation>
    <scope>NUCLEOTIDE SEQUENCE [LARGE SCALE GENOMIC DNA]</scope>
    <source>
        <tissue evidence="1">Muscle</tissue>
    </source>
</reference>
<gene>
    <name evidence="1" type="ORF">E2C01_002294</name>
</gene>
<keyword evidence="2" id="KW-1185">Reference proteome</keyword>
<proteinExistence type="predicted"/>
<comment type="caution">
    <text evidence="1">The sequence shown here is derived from an EMBL/GenBank/DDBJ whole genome shotgun (WGS) entry which is preliminary data.</text>
</comment>